<feature type="non-terminal residue" evidence="9">
    <location>
        <position position="1"/>
    </location>
</feature>
<dbReference type="Gene3D" id="3.40.30.10">
    <property type="entry name" value="Glutaredoxin"/>
    <property type="match status" value="1"/>
</dbReference>
<gene>
    <name evidence="9" type="ORF">C3L33_09471</name>
</gene>
<dbReference type="OrthoDB" id="2012048at2759"/>
<keyword evidence="6" id="KW-0687">Ribonucleoprotein</keyword>
<keyword evidence="10" id="KW-1185">Reference proteome</keyword>
<proteinExistence type="inferred from homology"/>
<dbReference type="InterPro" id="IPR019716">
    <property type="entry name" value="Ribosomal_mL53"/>
</dbReference>
<evidence type="ECO:0000313" key="10">
    <source>
        <dbReference type="Proteomes" id="UP000428333"/>
    </source>
</evidence>
<keyword evidence="4" id="KW-0689">Ribosomal protein</keyword>
<accession>A0A6A4LLI9</accession>
<dbReference type="EMBL" id="QEFC01001242">
    <property type="protein sequence ID" value="KAE9458605.1"/>
    <property type="molecule type" value="Genomic_DNA"/>
</dbReference>
<dbReference type="Proteomes" id="UP000428333">
    <property type="component" value="Linkage Group LG05"/>
</dbReference>
<evidence type="ECO:0000256" key="1">
    <source>
        <dbReference type="ARBA" id="ARBA00004173"/>
    </source>
</evidence>
<comment type="caution">
    <text evidence="9">The sequence shown here is derived from an EMBL/GenBank/DDBJ whole genome shotgun (WGS) entry which is preliminary data.</text>
</comment>
<dbReference type="InterPro" id="IPR052473">
    <property type="entry name" value="mtLSU_mL53"/>
</dbReference>
<organism evidence="9 10">
    <name type="scientific">Rhododendron williamsianum</name>
    <dbReference type="NCBI Taxonomy" id="262921"/>
    <lineage>
        <taxon>Eukaryota</taxon>
        <taxon>Viridiplantae</taxon>
        <taxon>Streptophyta</taxon>
        <taxon>Embryophyta</taxon>
        <taxon>Tracheophyta</taxon>
        <taxon>Spermatophyta</taxon>
        <taxon>Magnoliopsida</taxon>
        <taxon>eudicotyledons</taxon>
        <taxon>Gunneridae</taxon>
        <taxon>Pentapetalae</taxon>
        <taxon>asterids</taxon>
        <taxon>Ericales</taxon>
        <taxon>Ericaceae</taxon>
        <taxon>Ericoideae</taxon>
        <taxon>Rhodoreae</taxon>
        <taxon>Rhododendron</taxon>
    </lineage>
</organism>
<protein>
    <recommendedName>
        <fullName evidence="7">Large ribosomal subunit protein mL53</fullName>
    </recommendedName>
    <alternativeName>
        <fullName evidence="8">39S ribosomal protein L53, mitochondrial</fullName>
    </alternativeName>
</protein>
<evidence type="ECO:0000313" key="9">
    <source>
        <dbReference type="EMBL" id="KAE9458605.1"/>
    </source>
</evidence>
<dbReference type="Pfam" id="PF10780">
    <property type="entry name" value="MRP_L53"/>
    <property type="match status" value="1"/>
</dbReference>
<name>A0A6A4LLI9_9ERIC</name>
<keyword evidence="5" id="KW-0496">Mitochondrion</keyword>
<dbReference type="GO" id="GO:0005762">
    <property type="term" value="C:mitochondrial large ribosomal subunit"/>
    <property type="evidence" value="ECO:0007669"/>
    <property type="project" value="TreeGrafter"/>
</dbReference>
<evidence type="ECO:0000256" key="7">
    <source>
        <dbReference type="ARBA" id="ARBA00035180"/>
    </source>
</evidence>
<comment type="subcellular location">
    <subcellularLocation>
        <location evidence="1">Mitochondrion</location>
    </subcellularLocation>
</comment>
<dbReference type="PANTHER" id="PTHR33618">
    <property type="entry name" value="39S RIBOSOMAL PROTEIN L53, MITOCHONDRIAL"/>
    <property type="match status" value="1"/>
</dbReference>
<dbReference type="AlphaFoldDB" id="A0A6A4LLI9"/>
<evidence type="ECO:0000256" key="2">
    <source>
        <dbReference type="ARBA" id="ARBA00005557"/>
    </source>
</evidence>
<comment type="similarity">
    <text evidence="2">Belongs to the mitochondrion-specific ribosomal protein mL53 family.</text>
</comment>
<evidence type="ECO:0000256" key="3">
    <source>
        <dbReference type="ARBA" id="ARBA00022946"/>
    </source>
</evidence>
<evidence type="ECO:0000256" key="6">
    <source>
        <dbReference type="ARBA" id="ARBA00023274"/>
    </source>
</evidence>
<evidence type="ECO:0000256" key="4">
    <source>
        <dbReference type="ARBA" id="ARBA00022980"/>
    </source>
</evidence>
<keyword evidence="3" id="KW-0809">Transit peptide</keyword>
<dbReference type="InterPro" id="IPR036249">
    <property type="entry name" value="Thioredoxin-like_sf"/>
</dbReference>
<evidence type="ECO:0000256" key="8">
    <source>
        <dbReference type="ARBA" id="ARBA00042721"/>
    </source>
</evidence>
<dbReference type="SUPFAM" id="SSF52833">
    <property type="entry name" value="Thioredoxin-like"/>
    <property type="match status" value="1"/>
</dbReference>
<reference evidence="9 10" key="1">
    <citation type="journal article" date="2019" name="Genome Biol. Evol.">
        <title>The Rhododendron genome and chromosomal organization provide insight into shared whole-genome duplications across the heath family (Ericaceae).</title>
        <authorList>
            <person name="Soza V.L."/>
            <person name="Lindsley D."/>
            <person name="Waalkes A."/>
            <person name="Ramage E."/>
            <person name="Patwardhan R.P."/>
            <person name="Burton J.N."/>
            <person name="Adey A."/>
            <person name="Kumar A."/>
            <person name="Qiu R."/>
            <person name="Shendure J."/>
            <person name="Hall B."/>
        </authorList>
    </citation>
    <scope>NUCLEOTIDE SEQUENCE [LARGE SCALE GENOMIC DNA]</scope>
    <source>
        <strain evidence="9">RSF 1966-606</strain>
    </source>
</reference>
<evidence type="ECO:0000256" key="5">
    <source>
        <dbReference type="ARBA" id="ARBA00023128"/>
    </source>
</evidence>
<sequence length="155" mass="17523">MLKFLSKVRIEFNALDPRTAACMEFLAQCNARKAKESNPSCQLLVKRRTDDHPPQITVTFVNGVEEVFDATSTPAQSIRAMILEKGQMLETEQMFRDAGEKWPVVIPGEEIDQHAPGTKFGSRFEQELEIPLQIVDSFRCAASCVFRRYIGSKLV</sequence>
<dbReference type="PANTHER" id="PTHR33618:SF1">
    <property type="entry name" value="LARGE RIBOSOMAL SUBUNIT PROTEIN ML53"/>
    <property type="match status" value="1"/>
</dbReference>